<dbReference type="EMBL" id="PXVD01000006">
    <property type="protein sequence ID" value="MDJ1370784.1"/>
    <property type="molecule type" value="Genomic_DNA"/>
</dbReference>
<evidence type="ECO:0000313" key="5">
    <source>
        <dbReference type="EMBL" id="MDJ1370784.1"/>
    </source>
</evidence>
<reference evidence="5" key="2">
    <citation type="journal article" date="2022" name="Sci. Rep.">
        <title>In silico prediction of the enzymes involved in the degradation of the herbicide molinate by Gulosibacter molinativorax ON4T.</title>
        <authorList>
            <person name="Lopes A.R."/>
            <person name="Bunin E."/>
            <person name="Viana A.T."/>
            <person name="Froufe H."/>
            <person name="Munoz-Merida A."/>
            <person name="Pinho D."/>
            <person name="Figueiredo J."/>
            <person name="Barroso C."/>
            <person name="Vaz-Moreira I."/>
            <person name="Bellanger X."/>
            <person name="Egas C."/>
            <person name="Nunes O.C."/>
        </authorList>
    </citation>
    <scope>NUCLEOTIDE SEQUENCE</scope>
    <source>
        <strain evidence="5">ON4</strain>
    </source>
</reference>
<dbReference type="InterPro" id="IPR012349">
    <property type="entry name" value="Split_barrel_FMN-bd"/>
</dbReference>
<dbReference type="InterPro" id="IPR002563">
    <property type="entry name" value="Flavin_Rdtase-like_dom"/>
</dbReference>
<evidence type="ECO:0000259" key="4">
    <source>
        <dbReference type="SMART" id="SM00903"/>
    </source>
</evidence>
<evidence type="ECO:0000256" key="1">
    <source>
        <dbReference type="ARBA" id="ARBA00008898"/>
    </source>
</evidence>
<name>A0ABT7C7P7_9MICO</name>
<dbReference type="PANTHER" id="PTHR30466">
    <property type="entry name" value="FLAVIN REDUCTASE"/>
    <property type="match status" value="1"/>
</dbReference>
<protein>
    <submittedName>
        <fullName evidence="5">Flavin reductase</fullName>
    </submittedName>
</protein>
<feature type="domain" description="Flavin reductase like" evidence="4">
    <location>
        <begin position="53"/>
        <end position="196"/>
    </location>
</feature>
<evidence type="ECO:0000256" key="2">
    <source>
        <dbReference type="ARBA" id="ARBA00023002"/>
    </source>
</evidence>
<dbReference type="Pfam" id="PF01613">
    <property type="entry name" value="Flavin_Reduct"/>
    <property type="match status" value="1"/>
</dbReference>
<dbReference type="Proteomes" id="UP001170379">
    <property type="component" value="Unassembled WGS sequence"/>
</dbReference>
<dbReference type="SUPFAM" id="SSF50475">
    <property type="entry name" value="FMN-binding split barrel"/>
    <property type="match status" value="1"/>
</dbReference>
<dbReference type="SMART" id="SM00903">
    <property type="entry name" value="Flavin_Reduct"/>
    <property type="match status" value="1"/>
</dbReference>
<evidence type="ECO:0000256" key="3">
    <source>
        <dbReference type="SAM" id="MobiDB-lite"/>
    </source>
</evidence>
<keyword evidence="2" id="KW-0560">Oxidoreductase</keyword>
<comment type="similarity">
    <text evidence="1">Belongs to the non-flavoprotein flavin reductase family.</text>
</comment>
<accession>A0ABT7C7P7</accession>
<dbReference type="RefSeq" id="WP_051266596.1">
    <property type="nucleotide sequence ID" value="NZ_CP028426.1"/>
</dbReference>
<dbReference type="PANTHER" id="PTHR30466:SF11">
    <property type="entry name" value="FLAVIN-DEPENDENT MONOOXYGENASE, REDUCTASE SUBUNIT HSAB"/>
    <property type="match status" value="1"/>
</dbReference>
<reference evidence="5" key="1">
    <citation type="submission" date="2018-03" db="EMBL/GenBank/DDBJ databases">
        <authorList>
            <person name="Nunes O.C."/>
            <person name="Lopes A.R."/>
            <person name="Froufe H."/>
            <person name="Munoz-Merida A."/>
            <person name="Barroso C."/>
            <person name="Egas C."/>
        </authorList>
    </citation>
    <scope>NUCLEOTIDE SEQUENCE</scope>
    <source>
        <strain evidence="5">ON4</strain>
    </source>
</reference>
<feature type="region of interest" description="Disordered" evidence="3">
    <location>
        <begin position="17"/>
        <end position="39"/>
    </location>
</feature>
<keyword evidence="6" id="KW-1185">Reference proteome</keyword>
<comment type="caution">
    <text evidence="5">The sequence shown here is derived from an EMBL/GenBank/DDBJ whole genome shotgun (WGS) entry which is preliminary data.</text>
</comment>
<feature type="compositionally biased region" description="Low complexity" evidence="3">
    <location>
        <begin position="26"/>
        <end position="39"/>
    </location>
</feature>
<dbReference type="InterPro" id="IPR050268">
    <property type="entry name" value="NADH-dep_flavin_reductase"/>
</dbReference>
<organism evidence="5 6">
    <name type="scientific">Gulosibacter molinativorax</name>
    <dbReference type="NCBI Taxonomy" id="256821"/>
    <lineage>
        <taxon>Bacteria</taxon>
        <taxon>Bacillati</taxon>
        <taxon>Actinomycetota</taxon>
        <taxon>Actinomycetes</taxon>
        <taxon>Micrococcales</taxon>
        <taxon>Microbacteriaceae</taxon>
        <taxon>Gulosibacter</taxon>
    </lineage>
</organism>
<evidence type="ECO:0000313" key="6">
    <source>
        <dbReference type="Proteomes" id="UP001170379"/>
    </source>
</evidence>
<sequence>MLRGSLSEISTALQTPKVANPEVANPTVAGPTVAGPGAAVEEPTLGQRLRAVHKRYPTGVTIVTVLGSDGQPRGLAVNAFASISYDPPLIMVAINATSSTYPWLFSADHLAINVIAEDQMPIVRAFAKKGGDKFAGLDWQEGVTGSPILAGVTGHFELAIKYKMPAYTHTIFIGEVVAAEAGETPALIYRGAEFFLGSDLTPVEE</sequence>
<proteinExistence type="inferred from homology"/>
<dbReference type="Gene3D" id="2.30.110.10">
    <property type="entry name" value="Electron Transport, Fmn-binding Protein, Chain A"/>
    <property type="match status" value="1"/>
</dbReference>
<gene>
    <name evidence="5" type="ORF">C7K25_05305</name>
</gene>